<dbReference type="VEuPathDB" id="ToxoDB:CSUI_010461"/>
<proteinExistence type="predicted"/>
<evidence type="ECO:0000313" key="3">
    <source>
        <dbReference type="Proteomes" id="UP000221165"/>
    </source>
</evidence>
<feature type="region of interest" description="Disordered" evidence="1">
    <location>
        <begin position="341"/>
        <end position="377"/>
    </location>
</feature>
<evidence type="ECO:0000313" key="2">
    <source>
        <dbReference type="EMBL" id="PHJ15728.1"/>
    </source>
</evidence>
<keyword evidence="3" id="KW-1185">Reference proteome</keyword>
<feature type="compositionally biased region" description="Low complexity" evidence="1">
    <location>
        <begin position="65"/>
        <end position="83"/>
    </location>
</feature>
<feature type="compositionally biased region" description="Polar residues" evidence="1">
    <location>
        <begin position="202"/>
        <end position="211"/>
    </location>
</feature>
<feature type="compositionally biased region" description="Basic and acidic residues" evidence="1">
    <location>
        <begin position="272"/>
        <end position="300"/>
    </location>
</feature>
<dbReference type="RefSeq" id="XP_067917460.1">
    <property type="nucleotide sequence ID" value="XM_068070564.1"/>
</dbReference>
<sequence>MRKMMDQLRRHYDESEIYQPSPFYCFSPSSSISPSPVHTPQSSSSSYLIDPFSYLLSLPEPSSLSLLSPQHEASSPSSSSFHSRVNRTTQKRQKDHPSILPDRTGECPQETDVFSLSRTRHLPSSCSSTRPSSSCSSAISPPSSSSFRDNLSEKSSSFAFSPNSPLFLQPSSLIFDDVFPRDTSSRSKESYLDDKKTESKRSFLTCSSSPPLSIERRKLHEKEGDVKGIENNEEEKTKKRNTKAGEEAASQAEGRKNSSLPSIASSASRQSPIERRKGKKVDGDTSNKKKENKEKSRQRWAEREAIALSKKRLEVYRQRVARAEAKAAALEKEKKKRLLEEAEARMQEEKERERRRREQEEQEARELMELQKQLAAQ</sequence>
<comment type="caution">
    <text evidence="2">The sequence shown here is derived from an EMBL/GenBank/DDBJ whole genome shotgun (WGS) entry which is preliminary data.</text>
</comment>
<reference evidence="2 3" key="1">
    <citation type="journal article" date="2017" name="Int. J. Parasitol.">
        <title>The genome of the protozoan parasite Cystoisospora suis and a reverse vaccinology approach to identify vaccine candidates.</title>
        <authorList>
            <person name="Palmieri N."/>
            <person name="Shrestha A."/>
            <person name="Ruttkowski B."/>
            <person name="Beck T."/>
            <person name="Vogl C."/>
            <person name="Tomley F."/>
            <person name="Blake D.P."/>
            <person name="Joachim A."/>
        </authorList>
    </citation>
    <scope>NUCLEOTIDE SEQUENCE [LARGE SCALE GENOMIC DNA]</scope>
    <source>
        <strain evidence="2 3">Wien I</strain>
    </source>
</reference>
<dbReference type="GeneID" id="94433775"/>
<dbReference type="AlphaFoldDB" id="A0A2C6KGC9"/>
<feature type="non-terminal residue" evidence="2">
    <location>
        <position position="377"/>
    </location>
</feature>
<feature type="compositionally biased region" description="Low complexity" evidence="1">
    <location>
        <begin position="123"/>
        <end position="146"/>
    </location>
</feature>
<feature type="region of interest" description="Disordered" evidence="1">
    <location>
        <begin position="65"/>
        <end position="162"/>
    </location>
</feature>
<organism evidence="2 3">
    <name type="scientific">Cystoisospora suis</name>
    <dbReference type="NCBI Taxonomy" id="483139"/>
    <lineage>
        <taxon>Eukaryota</taxon>
        <taxon>Sar</taxon>
        <taxon>Alveolata</taxon>
        <taxon>Apicomplexa</taxon>
        <taxon>Conoidasida</taxon>
        <taxon>Coccidia</taxon>
        <taxon>Eucoccidiorida</taxon>
        <taxon>Eimeriorina</taxon>
        <taxon>Sarcocystidae</taxon>
        <taxon>Cystoisospora</taxon>
    </lineage>
</organism>
<gene>
    <name evidence="2" type="ORF">CSUI_010461</name>
</gene>
<name>A0A2C6KGC9_9APIC</name>
<feature type="compositionally biased region" description="Basic and acidic residues" evidence="1">
    <location>
        <begin position="178"/>
        <end position="201"/>
    </location>
</feature>
<feature type="compositionally biased region" description="Basic and acidic residues" evidence="1">
    <location>
        <begin position="214"/>
        <end position="237"/>
    </location>
</feature>
<feature type="compositionally biased region" description="Low complexity" evidence="1">
    <location>
        <begin position="258"/>
        <end position="271"/>
    </location>
</feature>
<dbReference type="Proteomes" id="UP000221165">
    <property type="component" value="Unassembled WGS sequence"/>
</dbReference>
<dbReference type="EMBL" id="MIGC01007476">
    <property type="protein sequence ID" value="PHJ15728.1"/>
    <property type="molecule type" value="Genomic_DNA"/>
</dbReference>
<accession>A0A2C6KGC9</accession>
<feature type="compositionally biased region" description="Basic and acidic residues" evidence="1">
    <location>
        <begin position="341"/>
        <end position="369"/>
    </location>
</feature>
<feature type="region of interest" description="Disordered" evidence="1">
    <location>
        <begin position="178"/>
        <end position="300"/>
    </location>
</feature>
<feature type="compositionally biased region" description="Polar residues" evidence="1">
    <location>
        <begin position="147"/>
        <end position="162"/>
    </location>
</feature>
<evidence type="ECO:0000256" key="1">
    <source>
        <dbReference type="SAM" id="MobiDB-lite"/>
    </source>
</evidence>
<protein>
    <submittedName>
        <fullName evidence="2">Uncharacterized protein</fullName>
    </submittedName>
</protein>